<dbReference type="PROSITE" id="PS50014">
    <property type="entry name" value="BROMODOMAIN_2"/>
    <property type="match status" value="1"/>
</dbReference>
<dbReference type="EMBL" id="JAODAN010000004">
    <property type="protein sequence ID" value="KAK1924863.1"/>
    <property type="molecule type" value="Genomic_DNA"/>
</dbReference>
<feature type="domain" description="Bromo" evidence="9">
    <location>
        <begin position="54"/>
        <end position="124"/>
    </location>
</feature>
<dbReference type="GO" id="GO:0005634">
    <property type="term" value="C:nucleus"/>
    <property type="evidence" value="ECO:0007669"/>
    <property type="project" value="UniProtKB-SubCell"/>
</dbReference>
<feature type="compositionally biased region" description="Basic residues" evidence="8">
    <location>
        <begin position="375"/>
        <end position="385"/>
    </location>
</feature>
<keyword evidence="7" id="KW-0175">Coiled coil</keyword>
<evidence type="ECO:0000313" key="10">
    <source>
        <dbReference type="EMBL" id="KAK1924863.1"/>
    </source>
</evidence>
<dbReference type="InterPro" id="IPR001487">
    <property type="entry name" value="Bromodomain"/>
</dbReference>
<keyword evidence="3 6" id="KW-0103">Bromodomain</keyword>
<dbReference type="InterPro" id="IPR036427">
    <property type="entry name" value="Bromodomain-like_sf"/>
</dbReference>
<dbReference type="InterPro" id="IPR006565">
    <property type="entry name" value="BTP"/>
</dbReference>
<evidence type="ECO:0000256" key="2">
    <source>
        <dbReference type="ARBA" id="ARBA00023015"/>
    </source>
</evidence>
<feature type="compositionally biased region" description="Low complexity" evidence="8">
    <location>
        <begin position="221"/>
        <end position="239"/>
    </location>
</feature>
<dbReference type="CDD" id="cd22927">
    <property type="entry name" value="HFD_SPT7"/>
    <property type="match status" value="1"/>
</dbReference>
<dbReference type="SMART" id="SM00297">
    <property type="entry name" value="BROMO"/>
    <property type="match status" value="1"/>
</dbReference>
<dbReference type="InterPro" id="IPR037782">
    <property type="entry name" value="Spt7"/>
</dbReference>
<evidence type="ECO:0000313" key="11">
    <source>
        <dbReference type="Proteomes" id="UP001182556"/>
    </source>
</evidence>
<feature type="region of interest" description="Disordered" evidence="8">
    <location>
        <begin position="365"/>
        <end position="410"/>
    </location>
</feature>
<feature type="region of interest" description="Disordered" evidence="8">
    <location>
        <begin position="151"/>
        <end position="282"/>
    </location>
</feature>
<dbReference type="Pfam" id="PF07524">
    <property type="entry name" value="Bromo_TP"/>
    <property type="match status" value="1"/>
</dbReference>
<dbReference type="SUPFAM" id="SSF47370">
    <property type="entry name" value="Bromodomain"/>
    <property type="match status" value="1"/>
</dbReference>
<evidence type="ECO:0000256" key="7">
    <source>
        <dbReference type="SAM" id="Coils"/>
    </source>
</evidence>
<dbReference type="GO" id="GO:0046982">
    <property type="term" value="F:protein heterodimerization activity"/>
    <property type="evidence" value="ECO:0007669"/>
    <property type="project" value="InterPro"/>
</dbReference>
<dbReference type="Gene3D" id="1.20.920.10">
    <property type="entry name" value="Bromodomain-like"/>
    <property type="match status" value="1"/>
</dbReference>
<keyword evidence="5" id="KW-0539">Nucleus</keyword>
<dbReference type="Gene3D" id="1.10.20.10">
    <property type="entry name" value="Histone, subunit A"/>
    <property type="match status" value="1"/>
</dbReference>
<dbReference type="AlphaFoldDB" id="A0AAD9L695"/>
<dbReference type="InterPro" id="IPR018359">
    <property type="entry name" value="Bromodomain_CS"/>
</dbReference>
<evidence type="ECO:0000256" key="4">
    <source>
        <dbReference type="ARBA" id="ARBA00023163"/>
    </source>
</evidence>
<dbReference type="PANTHER" id="PTHR47343:SF1">
    <property type="entry name" value="TRANSCRIPTIONAL ACTIVATOR SPT7"/>
    <property type="match status" value="1"/>
</dbReference>
<dbReference type="PRINTS" id="PR00503">
    <property type="entry name" value="BROMODOMAIN"/>
</dbReference>
<dbReference type="GO" id="GO:0005198">
    <property type="term" value="F:structural molecule activity"/>
    <property type="evidence" value="ECO:0007669"/>
    <property type="project" value="TreeGrafter"/>
</dbReference>
<keyword evidence="4" id="KW-0804">Transcription</keyword>
<dbReference type="PROSITE" id="PS00633">
    <property type="entry name" value="BROMODOMAIN_1"/>
    <property type="match status" value="1"/>
</dbReference>
<protein>
    <recommendedName>
        <fullName evidence="9">Bromo domain-containing protein</fullName>
    </recommendedName>
</protein>
<dbReference type="GO" id="GO:0006325">
    <property type="term" value="P:chromatin organization"/>
    <property type="evidence" value="ECO:0007669"/>
    <property type="project" value="UniProtKB-ARBA"/>
</dbReference>
<evidence type="ECO:0000256" key="8">
    <source>
        <dbReference type="SAM" id="MobiDB-lite"/>
    </source>
</evidence>
<evidence type="ECO:0000256" key="6">
    <source>
        <dbReference type="PROSITE-ProRule" id="PRU00035"/>
    </source>
</evidence>
<feature type="compositionally biased region" description="Basic and acidic residues" evidence="8">
    <location>
        <begin position="386"/>
        <end position="410"/>
    </location>
</feature>
<comment type="subcellular location">
    <subcellularLocation>
        <location evidence="1">Nucleus</location>
    </subcellularLocation>
</comment>
<feature type="coiled-coil region" evidence="7">
    <location>
        <begin position="451"/>
        <end position="482"/>
    </location>
</feature>
<keyword evidence="2" id="KW-0805">Transcription regulation</keyword>
<dbReference type="Pfam" id="PF00439">
    <property type="entry name" value="Bromodomain"/>
    <property type="match status" value="1"/>
</dbReference>
<proteinExistence type="predicted"/>
<dbReference type="GO" id="GO:0000124">
    <property type="term" value="C:SAGA complex"/>
    <property type="evidence" value="ECO:0007669"/>
    <property type="project" value="InterPro"/>
</dbReference>
<feature type="compositionally biased region" description="Polar residues" evidence="8">
    <location>
        <begin position="159"/>
        <end position="171"/>
    </location>
</feature>
<feature type="compositionally biased region" description="Low complexity" evidence="8">
    <location>
        <begin position="174"/>
        <end position="188"/>
    </location>
</feature>
<comment type="caution">
    <text evidence="10">The sequence shown here is derived from an EMBL/GenBank/DDBJ whole genome shotgun (WGS) entry which is preliminary data.</text>
</comment>
<evidence type="ECO:0000256" key="1">
    <source>
        <dbReference type="ARBA" id="ARBA00004123"/>
    </source>
</evidence>
<feature type="compositionally biased region" description="Basic and acidic residues" evidence="8">
    <location>
        <begin position="774"/>
        <end position="794"/>
    </location>
</feature>
<evidence type="ECO:0000256" key="3">
    <source>
        <dbReference type="ARBA" id="ARBA00023117"/>
    </source>
</evidence>
<dbReference type="GO" id="GO:0006357">
    <property type="term" value="P:regulation of transcription by RNA polymerase II"/>
    <property type="evidence" value="ECO:0007669"/>
    <property type="project" value="TreeGrafter"/>
</dbReference>
<accession>A0AAD9L695</accession>
<feature type="region of interest" description="Disordered" evidence="8">
    <location>
        <begin position="712"/>
        <end position="812"/>
    </location>
</feature>
<dbReference type="Proteomes" id="UP001182556">
    <property type="component" value="Unassembled WGS sequence"/>
</dbReference>
<dbReference type="GO" id="GO:0046695">
    <property type="term" value="C:SLIK (SAGA-like) complex"/>
    <property type="evidence" value="ECO:0007669"/>
    <property type="project" value="InterPro"/>
</dbReference>
<organism evidence="10 11">
    <name type="scientific">Papiliotrema laurentii</name>
    <name type="common">Cryptococcus laurentii</name>
    <dbReference type="NCBI Taxonomy" id="5418"/>
    <lineage>
        <taxon>Eukaryota</taxon>
        <taxon>Fungi</taxon>
        <taxon>Dikarya</taxon>
        <taxon>Basidiomycota</taxon>
        <taxon>Agaricomycotina</taxon>
        <taxon>Tremellomycetes</taxon>
        <taxon>Tremellales</taxon>
        <taxon>Rhynchogastremaceae</taxon>
        <taxon>Papiliotrema</taxon>
    </lineage>
</organism>
<evidence type="ECO:0000256" key="5">
    <source>
        <dbReference type="ARBA" id="ARBA00023242"/>
    </source>
</evidence>
<sequence>MKYLLPFLEGLPDGPDLSDPDFQRLLHDVQAGKNPAKSAEAFYDSLESIIAELRSSPESAAFQRPVAKRDAMDYYDIIKKPMDLWTMSKNVKAHKYKNKAEFQADLDQIWENCFIYNTEGHPLRNSARYLKQKADHHLEFLADRNERGGSAFFPLLPSSDPSRNPSGQSSAVAGLQGSPLGSSSQLPGADEDAAGESDDGGAEGAGDSSFRQEAGAGPQSQTAATETQTTLQGVSTGEKGASGGGAGREGSVSSVVGDRRGIGKPDGVGRSTPPFRPKLQTSLENSPAFIRTPYSMTHHLSLSLAHAGPSTISRARAKELVQNTPPPSWYSVQTPGDEENDRNFEGGWWGTMAKDEAYTAGLPAVPMMADPTTPRRARIPSKKKSPIQEKRPQANGSKEKTPPLDPPKPVRLESLIHRNVDKLHEARRVMSQIHEFQRLEAEDGILPDIAAVEARERARAKEERAERKRQREEELVESQKRRKLGYEVGGKEASLALKRATAGMLAHAGFEGANEVPLDMLTRVVEDHITNLGRTFRLFLDGFAHQMTSEEIVLHTLHENGQIETQDLEAHIKDDIEREGGKIAEMTRKVRQAYKEVVTPVVEDDMLFDESRGMLADGNFAEELGEDFLGLRELGIDKEFGLSSLSVPTALFHGRRKRAANADQAGKEVLPDYPPPPPFIPLNQNTLSTHLPALLHAFFMARIEAGKGLADDEGFDPSHSQISSLGQVVVKNGPNGPSMVKKKKEGEGDRSATKPIKPKKTIQPGVGKGNWVRPSKEEKEKRAAEKRLQSEKANQDGPEATTVEIKVVGDAA</sequence>
<gene>
    <name evidence="10" type="ORF">DB88DRAFT_487115</name>
</gene>
<evidence type="ECO:0000259" key="9">
    <source>
        <dbReference type="PROSITE" id="PS50014"/>
    </source>
</evidence>
<dbReference type="InterPro" id="IPR009072">
    <property type="entry name" value="Histone-fold"/>
</dbReference>
<feature type="compositionally biased region" description="Acidic residues" evidence="8">
    <location>
        <begin position="189"/>
        <end position="201"/>
    </location>
</feature>
<name>A0AAD9L695_PAPLA</name>
<keyword evidence="11" id="KW-1185">Reference proteome</keyword>
<dbReference type="PANTHER" id="PTHR47343">
    <property type="entry name" value="TRANSCRIPTIONAL ACTIVATOR SPT7"/>
    <property type="match status" value="1"/>
</dbReference>
<reference evidence="10" key="1">
    <citation type="submission" date="2023-02" db="EMBL/GenBank/DDBJ databases">
        <title>Identification and recombinant expression of a fungal hydrolase from Papiliotrema laurentii that hydrolyzes apple cutin and clears colloidal polyester polyurethane.</title>
        <authorList>
            <consortium name="DOE Joint Genome Institute"/>
            <person name="Roman V.A."/>
            <person name="Bojanowski C."/>
            <person name="Crable B.R."/>
            <person name="Wagner D.N."/>
            <person name="Hung C.S."/>
            <person name="Nadeau L.J."/>
            <person name="Schratz L."/>
            <person name="Haridas S."/>
            <person name="Pangilinan J."/>
            <person name="Lipzen A."/>
            <person name="Na H."/>
            <person name="Yan M."/>
            <person name="Ng V."/>
            <person name="Grigoriev I.V."/>
            <person name="Spatafora J.W."/>
            <person name="Barlow D."/>
            <person name="Biffinger J."/>
            <person name="Kelley-Loughnane N."/>
            <person name="Varaljay V.A."/>
            <person name="Crookes-Goodson W.J."/>
        </authorList>
    </citation>
    <scope>NUCLEOTIDE SEQUENCE</scope>
    <source>
        <strain evidence="10">5307AH</strain>
    </source>
</reference>